<proteinExistence type="predicted"/>
<evidence type="ECO:0000313" key="1">
    <source>
        <dbReference type="EMBL" id="KAJ0030459.1"/>
    </source>
</evidence>
<organism evidence="1 2">
    <name type="scientific">Pistacia integerrima</name>
    <dbReference type="NCBI Taxonomy" id="434235"/>
    <lineage>
        <taxon>Eukaryota</taxon>
        <taxon>Viridiplantae</taxon>
        <taxon>Streptophyta</taxon>
        <taxon>Embryophyta</taxon>
        <taxon>Tracheophyta</taxon>
        <taxon>Spermatophyta</taxon>
        <taxon>Magnoliopsida</taxon>
        <taxon>eudicotyledons</taxon>
        <taxon>Gunneridae</taxon>
        <taxon>Pentapetalae</taxon>
        <taxon>rosids</taxon>
        <taxon>malvids</taxon>
        <taxon>Sapindales</taxon>
        <taxon>Anacardiaceae</taxon>
        <taxon>Pistacia</taxon>
    </lineage>
</organism>
<keyword evidence="2" id="KW-1185">Reference proteome</keyword>
<accession>A0ACC0Y650</accession>
<reference evidence="2" key="1">
    <citation type="journal article" date="2023" name="G3 (Bethesda)">
        <title>Genome assembly and association tests identify interacting loci associated with vigor, precocity, and sex in interspecific pistachio rootstocks.</title>
        <authorList>
            <person name="Palmer W."/>
            <person name="Jacygrad E."/>
            <person name="Sagayaradj S."/>
            <person name="Cavanaugh K."/>
            <person name="Han R."/>
            <person name="Bertier L."/>
            <person name="Beede B."/>
            <person name="Kafkas S."/>
            <person name="Golino D."/>
            <person name="Preece J."/>
            <person name="Michelmore R."/>
        </authorList>
    </citation>
    <scope>NUCLEOTIDE SEQUENCE [LARGE SCALE GENOMIC DNA]</scope>
</reference>
<dbReference type="Proteomes" id="UP001163603">
    <property type="component" value="Chromosome 8"/>
</dbReference>
<name>A0ACC0Y650_9ROSI</name>
<comment type="caution">
    <text evidence="1">The sequence shown here is derived from an EMBL/GenBank/DDBJ whole genome shotgun (WGS) entry which is preliminary data.</text>
</comment>
<gene>
    <name evidence="1" type="ORF">Pint_14673</name>
</gene>
<dbReference type="EMBL" id="CM047743">
    <property type="protein sequence ID" value="KAJ0030459.1"/>
    <property type="molecule type" value="Genomic_DNA"/>
</dbReference>
<sequence>MAFEQLTEYERKRLQNIKRNDEVFASLKILSKASDLSAAVKRQKVETKSYKVSPQKKVKSETPVVIRRSLRTRGMPPDSKGLTDDFAHSDNKNSKSFSLEKSSSPDLEESSSPDVSGPISFKDAYADRSESGSDRPLIDAILSVAKQNHCGLIEEKADRVLDIEKKPQVTVCVKPECDENLSEKCDLGSLVKDCDGSKACKDEFSGKHDACSSDLMKGVVKTEKSEHGSHVDLGSLTLKPNNIARLMPGRILIAKFFPSNDMRMIMAGNKYGNVGFWNLNPMQEGEDGIYLYRTHTGPISGIEVQQSCLSKIFTSCYDGFIRLMDVEKEVFDLVHSSEYSIYSLSQNPNNVNTLYFSEGQGGLNIWDVRTKKFTTECRLHEARINTIDFNSQNLSIMASSSSDGTACLWDLRRMHTHKPKPLKIASHKKAVHAAYFSPSGKSLATTSYDDKVGIWSGVNFEDTSMIHHNNQTGRWLSSFRAVWGWDDSYVFIGNMRRGVDVISPAQRRIIKTLESPYLSAIPCRFHAHPYEVGMLAGATSGGQVYVWTSSQESAEE</sequence>
<protein>
    <submittedName>
        <fullName evidence="1">Uncharacterized protein</fullName>
    </submittedName>
</protein>
<evidence type="ECO:0000313" key="2">
    <source>
        <dbReference type="Proteomes" id="UP001163603"/>
    </source>
</evidence>